<feature type="compositionally biased region" description="Polar residues" evidence="1">
    <location>
        <begin position="157"/>
        <end position="170"/>
    </location>
</feature>
<feature type="compositionally biased region" description="Basic and acidic residues" evidence="1">
    <location>
        <begin position="245"/>
        <end position="258"/>
    </location>
</feature>
<dbReference type="AlphaFoldDB" id="A0A7S2V0V8"/>
<name>A0A7S2V0V8_9STRA</name>
<gene>
    <name evidence="2" type="ORF">FJAP1339_LOCUS5490</name>
</gene>
<protein>
    <submittedName>
        <fullName evidence="2">Uncharacterized protein</fullName>
    </submittedName>
</protein>
<sequence length="417" mass="45327">MASLAPLKKLFLLGSLAVCPILVFGFQGSGLRLSSHSSKQLTSSQLCPLYRTASLKSSELVLKAENSQSSDGPSTKGPQKKRRRRKVQPTSDDVTAESQPRPAPKKKKSKKEADVAPVSFLDNLVGGDIPEEFARLADQELNEVVGNTGESDGPGVGSTQSADQGITPGSYSIMDRELLPIEYSDGVNKGKTVNKKKKKGFNIDEFDPDDIELPVPSERLAGAADLTTSFDKQAEETTGVFSLPDLKDVSARPKKQEAPEPVQAPAKRARLTRSDVEEFRRMTEIEPGFDPSMFDDDKYDLANAVLGTYARPMFGAIDQGYLQAGHTVLLAVVLLCANIEYPGNPLTELPTEIRDFLKTGLVVNYAINAVLAVFSIFKARNLSQPPQFWFGKTLLLGGLAYNELTQAKDAGKFNIKS</sequence>
<reference evidence="2" key="1">
    <citation type="submission" date="2021-01" db="EMBL/GenBank/DDBJ databases">
        <authorList>
            <person name="Corre E."/>
            <person name="Pelletier E."/>
            <person name="Niang G."/>
            <person name="Scheremetjew M."/>
            <person name="Finn R."/>
            <person name="Kale V."/>
            <person name="Holt S."/>
            <person name="Cochrane G."/>
            <person name="Meng A."/>
            <person name="Brown T."/>
            <person name="Cohen L."/>
        </authorList>
    </citation>
    <scope>NUCLEOTIDE SEQUENCE</scope>
    <source>
        <strain evidence="2">CCMP1661</strain>
    </source>
</reference>
<feature type="region of interest" description="Disordered" evidence="1">
    <location>
        <begin position="63"/>
        <end position="114"/>
    </location>
</feature>
<evidence type="ECO:0000256" key="1">
    <source>
        <dbReference type="SAM" id="MobiDB-lite"/>
    </source>
</evidence>
<organism evidence="2">
    <name type="scientific">Fibrocapsa japonica</name>
    <dbReference type="NCBI Taxonomy" id="94617"/>
    <lineage>
        <taxon>Eukaryota</taxon>
        <taxon>Sar</taxon>
        <taxon>Stramenopiles</taxon>
        <taxon>Ochrophyta</taxon>
        <taxon>Raphidophyceae</taxon>
        <taxon>Chattonellales</taxon>
        <taxon>Chattonellaceae</taxon>
        <taxon>Fibrocapsa</taxon>
    </lineage>
</organism>
<feature type="compositionally biased region" description="Polar residues" evidence="1">
    <location>
        <begin position="88"/>
        <end position="98"/>
    </location>
</feature>
<feature type="region of interest" description="Disordered" evidence="1">
    <location>
        <begin position="244"/>
        <end position="269"/>
    </location>
</feature>
<feature type="compositionally biased region" description="Basic residues" evidence="1">
    <location>
        <begin position="78"/>
        <end position="87"/>
    </location>
</feature>
<feature type="region of interest" description="Disordered" evidence="1">
    <location>
        <begin position="145"/>
        <end position="170"/>
    </location>
</feature>
<accession>A0A7S2V0V8</accession>
<evidence type="ECO:0000313" key="2">
    <source>
        <dbReference type="EMBL" id="CAD9862958.1"/>
    </source>
</evidence>
<dbReference type="EMBL" id="HBHR01011388">
    <property type="protein sequence ID" value="CAD9862958.1"/>
    <property type="molecule type" value="Transcribed_RNA"/>
</dbReference>
<feature type="compositionally biased region" description="Polar residues" evidence="1">
    <location>
        <begin position="65"/>
        <end position="77"/>
    </location>
</feature>
<proteinExistence type="predicted"/>